<evidence type="ECO:0000259" key="19">
    <source>
        <dbReference type="Pfam" id="PF07885"/>
    </source>
</evidence>
<name>A0A6P8FQX2_CLUHA</name>
<dbReference type="PRINTS" id="PR01588">
    <property type="entry name" value="THIKCHANNEL"/>
</dbReference>
<dbReference type="InterPro" id="IPR003280">
    <property type="entry name" value="2pore_dom_K_chnl"/>
</dbReference>
<gene>
    <name evidence="21" type="primary">si:ch211-261a10.5</name>
</gene>
<dbReference type="InterPro" id="IPR013099">
    <property type="entry name" value="K_chnl_dom"/>
</dbReference>
<evidence type="ECO:0000256" key="18">
    <source>
        <dbReference type="SAM" id="Phobius"/>
    </source>
</evidence>
<dbReference type="GO" id="GO:0022841">
    <property type="term" value="F:potassium ion leak channel activity"/>
    <property type="evidence" value="ECO:0007669"/>
    <property type="project" value="TreeGrafter"/>
</dbReference>
<evidence type="ECO:0000256" key="5">
    <source>
        <dbReference type="ARBA" id="ARBA00022538"/>
    </source>
</evidence>
<feature type="region of interest" description="Disordered" evidence="17">
    <location>
        <begin position="368"/>
        <end position="396"/>
    </location>
</feature>
<evidence type="ECO:0000256" key="8">
    <source>
        <dbReference type="ARBA" id="ARBA00022826"/>
    </source>
</evidence>
<dbReference type="GeneID" id="105899714"/>
<keyword evidence="3 16" id="KW-0813">Transport</keyword>
<comment type="similarity">
    <text evidence="2 16">Belongs to the two pore domain potassium channel (TC 1.A.1.8) family.</text>
</comment>
<evidence type="ECO:0000256" key="3">
    <source>
        <dbReference type="ARBA" id="ARBA00022448"/>
    </source>
</evidence>
<feature type="transmembrane region" description="Helical" evidence="18">
    <location>
        <begin position="137"/>
        <end position="170"/>
    </location>
</feature>
<evidence type="ECO:0000256" key="15">
    <source>
        <dbReference type="ARBA" id="ARBA00034430"/>
    </source>
</evidence>
<keyword evidence="20" id="KW-1185">Reference proteome</keyword>
<evidence type="ECO:0000256" key="10">
    <source>
        <dbReference type="ARBA" id="ARBA00022958"/>
    </source>
</evidence>
<evidence type="ECO:0000313" key="20">
    <source>
        <dbReference type="Proteomes" id="UP000515152"/>
    </source>
</evidence>
<keyword evidence="13 18" id="KW-0472">Membrane</keyword>
<proteinExistence type="inferred from homology"/>
<evidence type="ECO:0000256" key="2">
    <source>
        <dbReference type="ARBA" id="ARBA00006666"/>
    </source>
</evidence>
<evidence type="ECO:0000256" key="17">
    <source>
        <dbReference type="SAM" id="MobiDB-lite"/>
    </source>
</evidence>
<dbReference type="PANTHER" id="PTHR11003">
    <property type="entry name" value="POTASSIUM CHANNEL, SUBFAMILY K"/>
    <property type="match status" value="1"/>
</dbReference>
<keyword evidence="6 16" id="KW-0812">Transmembrane</keyword>
<evidence type="ECO:0000256" key="4">
    <source>
        <dbReference type="ARBA" id="ARBA00022475"/>
    </source>
</evidence>
<protein>
    <submittedName>
        <fullName evidence="21">Potassium channel subfamily K member 13</fullName>
    </submittedName>
</protein>
<dbReference type="InterPro" id="IPR005410">
    <property type="entry name" value="2pore_dom_K_chnl_THIK"/>
</dbReference>
<evidence type="ECO:0000313" key="21">
    <source>
        <dbReference type="RefSeq" id="XP_031428779.1"/>
    </source>
</evidence>
<sequence length="435" mass="48666">MVNEGHSSARRRGEASRRACVWVNTDLARICLLWMLIALYMLFGAAVFSELERSGELRARSRWDGQVSEFAQVHQVSPGDLRTLLKQYEEANAGGVRADPRRPRWDFSGSFYFVATVVSTIGYGMTAPCTMSGKIFLIPYGLFGCAATILFFNLFLERAITLISFVMYSWHKRRRIKGSLRRSGEREREEEEEEEEWRPSVYYVTLILGALALLVACSASGLYSAVEGWDYFESMYFCFVTFSTMGFGDLVSGQREWYHARWFYQVGNSLVIMLGACCTYSLFNIMSVIIKQALNWMLAKLLCLWRGCGACGEGGEDEEGAPGVRLTATRHGRHWSFSVVRFAPAATPRGKCLCAGSGVDTVCKTEERRGAERDTEGHRCRRPGEEVVSGAGPGNLRAPGGHRCTHTFARQSSLPEGVGAIAMLNNRLQETRINM</sequence>
<dbReference type="GO" id="GO:0005886">
    <property type="term" value="C:plasma membrane"/>
    <property type="evidence" value="ECO:0007669"/>
    <property type="project" value="UniProtKB-SubCell"/>
</dbReference>
<evidence type="ECO:0000256" key="11">
    <source>
        <dbReference type="ARBA" id="ARBA00022989"/>
    </source>
</evidence>
<dbReference type="SUPFAM" id="SSF81324">
    <property type="entry name" value="Voltage-gated potassium channels"/>
    <property type="match status" value="2"/>
</dbReference>
<dbReference type="RefSeq" id="XP_031428779.1">
    <property type="nucleotide sequence ID" value="XM_031572919.1"/>
</dbReference>
<evidence type="ECO:0000256" key="6">
    <source>
        <dbReference type="ARBA" id="ARBA00022692"/>
    </source>
</evidence>
<evidence type="ECO:0000256" key="1">
    <source>
        <dbReference type="ARBA" id="ARBA00004651"/>
    </source>
</evidence>
<keyword evidence="5" id="KW-0633">Potassium transport</keyword>
<feature type="transmembrane region" description="Helical" evidence="18">
    <location>
        <begin position="234"/>
        <end position="251"/>
    </location>
</feature>
<dbReference type="Proteomes" id="UP000515152">
    <property type="component" value="Chromosome 9"/>
</dbReference>
<dbReference type="GO" id="GO:0015271">
    <property type="term" value="F:outward rectifier potassium channel activity"/>
    <property type="evidence" value="ECO:0007669"/>
    <property type="project" value="TreeGrafter"/>
</dbReference>
<evidence type="ECO:0000256" key="7">
    <source>
        <dbReference type="ARBA" id="ARBA00022723"/>
    </source>
</evidence>
<keyword evidence="9" id="KW-0851">Voltage-gated channel</keyword>
<organism evidence="20 21">
    <name type="scientific">Clupea harengus</name>
    <name type="common">Atlantic herring</name>
    <dbReference type="NCBI Taxonomy" id="7950"/>
    <lineage>
        <taxon>Eukaryota</taxon>
        <taxon>Metazoa</taxon>
        <taxon>Chordata</taxon>
        <taxon>Craniata</taxon>
        <taxon>Vertebrata</taxon>
        <taxon>Euteleostomi</taxon>
        <taxon>Actinopterygii</taxon>
        <taxon>Neopterygii</taxon>
        <taxon>Teleostei</taxon>
        <taxon>Clupei</taxon>
        <taxon>Clupeiformes</taxon>
        <taxon>Clupeoidei</taxon>
        <taxon>Clupeidae</taxon>
        <taxon>Clupea</taxon>
    </lineage>
</organism>
<comment type="catalytic activity">
    <reaction evidence="15">
        <text>K(+)(in) = K(+)(out)</text>
        <dbReference type="Rhea" id="RHEA:29463"/>
        <dbReference type="ChEBI" id="CHEBI:29103"/>
    </reaction>
</comment>
<keyword evidence="12 16" id="KW-0406">Ion transport</keyword>
<keyword evidence="14 16" id="KW-0407">Ion channel</keyword>
<comment type="subcellular location">
    <subcellularLocation>
        <location evidence="1">Cell membrane</location>
        <topology evidence="1">Multi-pass membrane protein</topology>
    </subcellularLocation>
</comment>
<feature type="compositionally biased region" description="Basic and acidic residues" evidence="17">
    <location>
        <begin position="368"/>
        <end position="385"/>
    </location>
</feature>
<keyword evidence="4" id="KW-1003">Cell membrane</keyword>
<dbReference type="PANTHER" id="PTHR11003:SF264">
    <property type="entry name" value="POTASSIUM CHANNEL SUBFAMILY K MEMBER 13-LIKE"/>
    <property type="match status" value="1"/>
</dbReference>
<dbReference type="Gene3D" id="1.10.287.70">
    <property type="match status" value="1"/>
</dbReference>
<feature type="transmembrane region" description="Helical" evidence="18">
    <location>
        <begin position="107"/>
        <end position="125"/>
    </location>
</feature>
<dbReference type="GO" id="GO:0030322">
    <property type="term" value="P:stabilization of membrane potential"/>
    <property type="evidence" value="ECO:0007669"/>
    <property type="project" value="TreeGrafter"/>
</dbReference>
<reference evidence="21" key="1">
    <citation type="submission" date="2025-08" db="UniProtKB">
        <authorList>
            <consortium name="RefSeq"/>
        </authorList>
    </citation>
    <scope>IDENTIFICATION</scope>
</reference>
<feature type="transmembrane region" description="Helical" evidence="18">
    <location>
        <begin position="201"/>
        <end position="222"/>
    </location>
</feature>
<dbReference type="CTD" id="100003275"/>
<accession>A0A6P8FQX2</accession>
<evidence type="ECO:0000256" key="12">
    <source>
        <dbReference type="ARBA" id="ARBA00023065"/>
    </source>
</evidence>
<keyword evidence="8" id="KW-0631">Potassium channel</keyword>
<dbReference type="KEGG" id="char:105899714"/>
<evidence type="ECO:0000256" key="16">
    <source>
        <dbReference type="RuleBase" id="RU003857"/>
    </source>
</evidence>
<feature type="domain" description="Potassium channel" evidence="19">
    <location>
        <begin position="104"/>
        <end position="158"/>
    </location>
</feature>
<evidence type="ECO:0000256" key="14">
    <source>
        <dbReference type="ARBA" id="ARBA00023303"/>
    </source>
</evidence>
<evidence type="ECO:0000256" key="13">
    <source>
        <dbReference type="ARBA" id="ARBA00023136"/>
    </source>
</evidence>
<feature type="transmembrane region" description="Helical" evidence="18">
    <location>
        <begin position="27"/>
        <end position="48"/>
    </location>
</feature>
<dbReference type="GO" id="GO:0046872">
    <property type="term" value="F:metal ion binding"/>
    <property type="evidence" value="ECO:0007669"/>
    <property type="project" value="UniProtKB-KW"/>
</dbReference>
<dbReference type="PRINTS" id="PR01333">
    <property type="entry name" value="2POREKCHANEL"/>
</dbReference>
<keyword evidence="11 18" id="KW-1133">Transmembrane helix</keyword>
<evidence type="ECO:0000256" key="9">
    <source>
        <dbReference type="ARBA" id="ARBA00022882"/>
    </source>
</evidence>
<feature type="transmembrane region" description="Helical" evidence="18">
    <location>
        <begin position="263"/>
        <end position="283"/>
    </location>
</feature>
<dbReference type="GO" id="GO:0034702">
    <property type="term" value="C:monoatomic ion channel complex"/>
    <property type="evidence" value="ECO:0007669"/>
    <property type="project" value="UniProtKB-KW"/>
</dbReference>
<keyword evidence="7" id="KW-0479">Metal-binding</keyword>
<dbReference type="Pfam" id="PF07885">
    <property type="entry name" value="Ion_trans_2"/>
    <property type="match status" value="2"/>
</dbReference>
<keyword evidence="10" id="KW-0630">Potassium</keyword>
<dbReference type="FunFam" id="1.10.287.70:FF:000070">
    <property type="entry name" value="Potassium channel, subfamily K, member 12 like"/>
    <property type="match status" value="1"/>
</dbReference>
<feature type="domain" description="Potassium channel" evidence="19">
    <location>
        <begin position="212"/>
        <end position="290"/>
    </location>
</feature>
<dbReference type="OrthoDB" id="297496at2759"/>
<dbReference type="AlphaFoldDB" id="A0A6P8FQX2"/>